<dbReference type="EMBL" id="JAPNTZ010000028">
    <property type="protein sequence ID" value="MCY1145580.1"/>
    <property type="molecule type" value="Genomic_DNA"/>
</dbReference>
<keyword evidence="3" id="KW-1185">Reference proteome</keyword>
<reference evidence="2" key="1">
    <citation type="submission" date="2022-11" db="EMBL/GenBank/DDBJ databases">
        <authorList>
            <person name="Somphong A."/>
            <person name="Phongsopitanun W."/>
        </authorList>
    </citation>
    <scope>NUCLEOTIDE SEQUENCE</scope>
    <source>
        <strain evidence="2">Pm04-4</strain>
    </source>
</reference>
<dbReference type="Pfam" id="PF00578">
    <property type="entry name" value="AhpC-TSA"/>
    <property type="match status" value="1"/>
</dbReference>
<dbReference type="SUPFAM" id="SSF52833">
    <property type="entry name" value="Thioredoxin-like"/>
    <property type="match status" value="1"/>
</dbReference>
<sequence length="175" mass="18646">MNALDRDDVWDRMVKPGARLPSVSLIEADLGPIHLDRLRQTGPIVLVFFPYASSEPANAALAGYEHRLAPALAGTDAHLVAISPQIPARLVDIKRRHDLSYFVAADPRNQLINAFNLGFHAPGADKLLGAGRSVLPFPAVVIADRSGVVRFADVRPDGAAHPEPALILAGLSSLG</sequence>
<dbReference type="Proteomes" id="UP001151002">
    <property type="component" value="Unassembled WGS sequence"/>
</dbReference>
<name>A0ABT4BGA8_9ACTN</name>
<protein>
    <submittedName>
        <fullName evidence="2">Redoxin domain-containing protein</fullName>
    </submittedName>
</protein>
<proteinExistence type="predicted"/>
<evidence type="ECO:0000259" key="1">
    <source>
        <dbReference type="PROSITE" id="PS51352"/>
    </source>
</evidence>
<dbReference type="Gene3D" id="3.40.30.10">
    <property type="entry name" value="Glutaredoxin"/>
    <property type="match status" value="1"/>
</dbReference>
<dbReference type="RefSeq" id="WP_267570197.1">
    <property type="nucleotide sequence ID" value="NZ_JAPNTZ010000028.1"/>
</dbReference>
<dbReference type="InterPro" id="IPR000866">
    <property type="entry name" value="AhpC/TSA"/>
</dbReference>
<dbReference type="PROSITE" id="PS51352">
    <property type="entry name" value="THIOREDOXIN_2"/>
    <property type="match status" value="1"/>
</dbReference>
<feature type="domain" description="Thioredoxin" evidence="1">
    <location>
        <begin position="14"/>
        <end position="175"/>
    </location>
</feature>
<dbReference type="InterPro" id="IPR036249">
    <property type="entry name" value="Thioredoxin-like_sf"/>
</dbReference>
<evidence type="ECO:0000313" key="3">
    <source>
        <dbReference type="Proteomes" id="UP001151002"/>
    </source>
</evidence>
<dbReference type="InterPro" id="IPR013766">
    <property type="entry name" value="Thioredoxin_domain"/>
</dbReference>
<evidence type="ECO:0000313" key="2">
    <source>
        <dbReference type="EMBL" id="MCY1145580.1"/>
    </source>
</evidence>
<organism evidence="2 3">
    <name type="scientific">Paractinoplanes pyxinae</name>
    <dbReference type="NCBI Taxonomy" id="2997416"/>
    <lineage>
        <taxon>Bacteria</taxon>
        <taxon>Bacillati</taxon>
        <taxon>Actinomycetota</taxon>
        <taxon>Actinomycetes</taxon>
        <taxon>Micromonosporales</taxon>
        <taxon>Micromonosporaceae</taxon>
        <taxon>Paractinoplanes</taxon>
    </lineage>
</organism>
<comment type="caution">
    <text evidence="2">The sequence shown here is derived from an EMBL/GenBank/DDBJ whole genome shotgun (WGS) entry which is preliminary data.</text>
</comment>
<accession>A0ABT4BGA8</accession>
<gene>
    <name evidence="2" type="ORF">OWR29_46900</name>
</gene>